<organism evidence="2 3">
    <name type="scientific">Ascodesmis nigricans</name>
    <dbReference type="NCBI Taxonomy" id="341454"/>
    <lineage>
        <taxon>Eukaryota</taxon>
        <taxon>Fungi</taxon>
        <taxon>Dikarya</taxon>
        <taxon>Ascomycota</taxon>
        <taxon>Pezizomycotina</taxon>
        <taxon>Pezizomycetes</taxon>
        <taxon>Pezizales</taxon>
        <taxon>Ascodesmidaceae</taxon>
        <taxon>Ascodesmis</taxon>
    </lineage>
</organism>
<evidence type="ECO:0000313" key="2">
    <source>
        <dbReference type="EMBL" id="TGZ81518.1"/>
    </source>
</evidence>
<dbReference type="Proteomes" id="UP000298138">
    <property type="component" value="Unassembled WGS sequence"/>
</dbReference>
<dbReference type="EMBL" id="ML220119">
    <property type="protein sequence ID" value="TGZ81518.1"/>
    <property type="molecule type" value="Genomic_DNA"/>
</dbReference>
<reference evidence="2 3" key="1">
    <citation type="submission" date="2019-04" db="EMBL/GenBank/DDBJ databases">
        <title>Comparative genomics and transcriptomics to analyze fruiting body development in filamentous ascomycetes.</title>
        <authorList>
            <consortium name="DOE Joint Genome Institute"/>
            <person name="Lutkenhaus R."/>
            <person name="Traeger S."/>
            <person name="Breuer J."/>
            <person name="Kuo A."/>
            <person name="Lipzen A."/>
            <person name="Pangilinan J."/>
            <person name="Dilworth D."/>
            <person name="Sandor L."/>
            <person name="Poggeler S."/>
            <person name="Barry K."/>
            <person name="Grigoriev I.V."/>
            <person name="Nowrousian M."/>
        </authorList>
    </citation>
    <scope>NUCLEOTIDE SEQUENCE [LARGE SCALE GENOMIC DNA]</scope>
    <source>
        <strain evidence="2 3">CBS 389.68</strain>
    </source>
</reference>
<dbReference type="AlphaFoldDB" id="A0A4S2MXT1"/>
<gene>
    <name evidence="2" type="ORF">EX30DRAFT_340784</name>
</gene>
<feature type="region of interest" description="Disordered" evidence="1">
    <location>
        <begin position="1"/>
        <end position="96"/>
    </location>
</feature>
<feature type="compositionally biased region" description="Basic and acidic residues" evidence="1">
    <location>
        <begin position="57"/>
        <end position="90"/>
    </location>
</feature>
<evidence type="ECO:0000256" key="1">
    <source>
        <dbReference type="SAM" id="MobiDB-lite"/>
    </source>
</evidence>
<feature type="compositionally biased region" description="Basic residues" evidence="1">
    <location>
        <begin position="1"/>
        <end position="10"/>
    </location>
</feature>
<keyword evidence="3" id="KW-1185">Reference proteome</keyword>
<sequence>MPHTGKLNRHKTPDFHRDSQASAPGDHDARHSRGTGDGAGGYGKAGQLIGGPACDKPPLRDGAWEKEKEKWRMEEERRKREVEKEKERGKVNAPGV</sequence>
<name>A0A4S2MXT1_9PEZI</name>
<evidence type="ECO:0000313" key="3">
    <source>
        <dbReference type="Proteomes" id="UP000298138"/>
    </source>
</evidence>
<feature type="compositionally biased region" description="Basic and acidic residues" evidence="1">
    <location>
        <begin position="11"/>
        <end position="31"/>
    </location>
</feature>
<protein>
    <submittedName>
        <fullName evidence="2">Uncharacterized protein</fullName>
    </submittedName>
</protein>
<proteinExistence type="predicted"/>
<feature type="compositionally biased region" description="Gly residues" evidence="1">
    <location>
        <begin position="35"/>
        <end position="44"/>
    </location>
</feature>
<accession>A0A4S2MXT1</accession>
<dbReference type="InParanoid" id="A0A4S2MXT1"/>